<dbReference type="Pfam" id="PF11777">
    <property type="entry name" value="DUF3316"/>
    <property type="match status" value="1"/>
</dbReference>
<evidence type="ECO:0000313" key="2">
    <source>
        <dbReference type="EMBL" id="SEG50253.1"/>
    </source>
</evidence>
<reference evidence="3" key="1">
    <citation type="submission" date="2016-10" db="EMBL/GenBank/DDBJ databases">
        <authorList>
            <person name="Varghese N."/>
            <person name="Submissions S."/>
        </authorList>
    </citation>
    <scope>NUCLEOTIDE SEQUENCE [LARGE SCALE GENOMIC DNA]</scope>
    <source>
        <strain evidence="3">CGMCC 1.7062</strain>
    </source>
</reference>
<keyword evidence="3" id="KW-1185">Reference proteome</keyword>
<sequence>MKKLLSLAAILAVVPAVSYAQYDNIYGNGGVHTAMYASEAEAVAEGNQIMEQLNAKQSHELVFDLRTPHKKLVHDSVKIYDSEVEVNQVEDTSGNMMYQGFVNVEYRFSRFD</sequence>
<proteinExistence type="predicted"/>
<keyword evidence="1" id="KW-0732">Signal</keyword>
<dbReference type="RefSeq" id="WP_103881305.1">
    <property type="nucleotide sequence ID" value="NZ_FNVG01000016.1"/>
</dbReference>
<gene>
    <name evidence="2" type="ORF">SAMN04488244_11658</name>
</gene>
<evidence type="ECO:0000313" key="3">
    <source>
        <dbReference type="Proteomes" id="UP000236721"/>
    </source>
</evidence>
<protein>
    <recommendedName>
        <fullName evidence="4">DUF3316 domain-containing protein</fullName>
    </recommendedName>
</protein>
<accession>A0A1H6ANE4</accession>
<name>A0A1H6ANE4_9VIBR</name>
<dbReference type="OrthoDB" id="5873972at2"/>
<dbReference type="InterPro" id="IPR016879">
    <property type="entry name" value="UCP028299"/>
</dbReference>
<evidence type="ECO:0008006" key="4">
    <source>
        <dbReference type="Google" id="ProtNLM"/>
    </source>
</evidence>
<feature type="signal peptide" evidence="1">
    <location>
        <begin position="1"/>
        <end position="20"/>
    </location>
</feature>
<evidence type="ECO:0000256" key="1">
    <source>
        <dbReference type="SAM" id="SignalP"/>
    </source>
</evidence>
<dbReference type="AlphaFoldDB" id="A0A1H6ANE4"/>
<organism evidence="2 3">
    <name type="scientific">Vibrio hangzhouensis</name>
    <dbReference type="NCBI Taxonomy" id="462991"/>
    <lineage>
        <taxon>Bacteria</taxon>
        <taxon>Pseudomonadati</taxon>
        <taxon>Pseudomonadota</taxon>
        <taxon>Gammaproteobacteria</taxon>
        <taxon>Vibrionales</taxon>
        <taxon>Vibrionaceae</taxon>
        <taxon>Vibrio</taxon>
    </lineage>
</organism>
<feature type="chain" id="PRO_5009292879" description="DUF3316 domain-containing protein" evidence="1">
    <location>
        <begin position="21"/>
        <end position="112"/>
    </location>
</feature>
<dbReference type="EMBL" id="FNVG01000016">
    <property type="protein sequence ID" value="SEG50253.1"/>
    <property type="molecule type" value="Genomic_DNA"/>
</dbReference>
<dbReference type="Proteomes" id="UP000236721">
    <property type="component" value="Unassembled WGS sequence"/>
</dbReference>